<feature type="region of interest" description="Disordered" evidence="1">
    <location>
        <begin position="1"/>
        <end position="27"/>
    </location>
</feature>
<evidence type="ECO:0000313" key="2">
    <source>
        <dbReference type="EMBL" id="QHF14333.1"/>
    </source>
</evidence>
<name>A0ABX6HTW6_9BURK</name>
<keyword evidence="3" id="KW-1185">Reference proteome</keyword>
<accession>A0ABX6HTW6</accession>
<reference evidence="2 3" key="1">
    <citation type="journal article" date="2015" name="Genome Announc.">
        <title>Genome Sequences of Two Pandoraea pnomenusa Isolates Recovered 11 Months Apart from a Cystic Fibrosis Patient.</title>
        <authorList>
            <person name="Ee R."/>
            <person name="Ambrose M."/>
            <person name="Lazenby J."/>
            <person name="Williams P."/>
            <person name="Chan K.G."/>
            <person name="Roddam L."/>
        </authorList>
    </citation>
    <scope>NUCLEOTIDE SEQUENCE [LARGE SCALE GENOMIC DNA]</scope>
    <source>
        <strain evidence="2 3">6399</strain>
    </source>
</reference>
<organism evidence="2 3">
    <name type="scientific">Pandoraea fibrosis</name>
    <dbReference type="NCBI Taxonomy" id="1891094"/>
    <lineage>
        <taxon>Bacteria</taxon>
        <taxon>Pseudomonadati</taxon>
        <taxon>Pseudomonadota</taxon>
        <taxon>Betaproteobacteria</taxon>
        <taxon>Burkholderiales</taxon>
        <taxon>Burkholderiaceae</taxon>
        <taxon>Pandoraea</taxon>
    </lineage>
</organism>
<proteinExistence type="predicted"/>
<evidence type="ECO:0000256" key="1">
    <source>
        <dbReference type="SAM" id="MobiDB-lite"/>
    </source>
</evidence>
<protein>
    <submittedName>
        <fullName evidence="2">Uncharacterized protein</fullName>
    </submittedName>
</protein>
<sequence>MNKTESIDGESATDTEIIQAGDSSKRNASKVRIEIRSANKGDAYKGGMPSVRWARPARVWVRTYADGAKVDEEFFGFIDMRCRGPRSRAARILLEAEAYARTMANTAKTSIEWDIRYVAH</sequence>
<evidence type="ECO:0000313" key="3">
    <source>
        <dbReference type="Proteomes" id="UP000035080"/>
    </source>
</evidence>
<dbReference type="Proteomes" id="UP000035080">
    <property type="component" value="Chromosome"/>
</dbReference>
<gene>
    <name evidence="2" type="ORF">PI93_018025</name>
</gene>
<dbReference type="RefSeq" id="WP_144400187.1">
    <property type="nucleotide sequence ID" value="NZ_CP047385.1"/>
</dbReference>
<dbReference type="EMBL" id="CP047385">
    <property type="protein sequence ID" value="QHF14333.1"/>
    <property type="molecule type" value="Genomic_DNA"/>
</dbReference>